<protein>
    <recommendedName>
        <fullName evidence="5">Elongator complex protein 2</fullName>
    </recommendedName>
</protein>
<keyword evidence="9" id="KW-0677">Repeat</keyword>
<evidence type="ECO:0000256" key="7">
    <source>
        <dbReference type="ARBA" id="ARBA00022574"/>
    </source>
</evidence>
<dbReference type="PANTHER" id="PTHR44111">
    <property type="entry name" value="ELONGATOR COMPLEX PROTEIN 2"/>
    <property type="match status" value="1"/>
</dbReference>
<dbReference type="SMART" id="SM00320">
    <property type="entry name" value="WD40"/>
    <property type="match status" value="2"/>
</dbReference>
<proteinExistence type="inferred from homology"/>
<dbReference type="InterPro" id="IPR001680">
    <property type="entry name" value="WD40_rpt"/>
</dbReference>
<dbReference type="InterPro" id="IPR015943">
    <property type="entry name" value="WD40/YVTN_repeat-like_dom_sf"/>
</dbReference>
<dbReference type="OrthoDB" id="27911at2759"/>
<comment type="subcellular location">
    <subcellularLocation>
        <location evidence="2">Cytoplasm</location>
    </subcellularLocation>
    <subcellularLocation>
        <location evidence="1">Nucleus</location>
    </subcellularLocation>
</comment>
<evidence type="ECO:0000256" key="9">
    <source>
        <dbReference type="ARBA" id="ARBA00022737"/>
    </source>
</evidence>
<dbReference type="InParanoid" id="A0A1S3J4G0"/>
<organism evidence="11 12">
    <name type="scientific">Lingula anatina</name>
    <name type="common">Brachiopod</name>
    <name type="synonym">Lingula unguis</name>
    <dbReference type="NCBI Taxonomy" id="7574"/>
    <lineage>
        <taxon>Eukaryota</taxon>
        <taxon>Metazoa</taxon>
        <taxon>Spiralia</taxon>
        <taxon>Lophotrochozoa</taxon>
        <taxon>Brachiopoda</taxon>
        <taxon>Linguliformea</taxon>
        <taxon>Lingulata</taxon>
        <taxon>Lingulida</taxon>
        <taxon>Linguloidea</taxon>
        <taxon>Lingulidae</taxon>
        <taxon>Lingula</taxon>
    </lineage>
</organism>
<evidence type="ECO:0000313" key="12">
    <source>
        <dbReference type="RefSeq" id="XP_013405151.1"/>
    </source>
</evidence>
<evidence type="ECO:0000256" key="5">
    <source>
        <dbReference type="ARBA" id="ARBA00020267"/>
    </source>
</evidence>
<evidence type="ECO:0000256" key="3">
    <source>
        <dbReference type="ARBA" id="ARBA00005043"/>
    </source>
</evidence>
<dbReference type="GeneID" id="106169998"/>
<dbReference type="AlphaFoldDB" id="A0A1S3J4G0"/>
<dbReference type="InterPro" id="IPR036322">
    <property type="entry name" value="WD40_repeat_dom_sf"/>
</dbReference>
<dbReference type="RefSeq" id="XP_013405151.1">
    <property type="nucleotide sequence ID" value="XM_013549697.1"/>
</dbReference>
<evidence type="ECO:0000256" key="8">
    <source>
        <dbReference type="ARBA" id="ARBA00022694"/>
    </source>
</evidence>
<dbReference type="GO" id="GO:0002098">
    <property type="term" value="P:tRNA wobble uridine modification"/>
    <property type="evidence" value="ECO:0007669"/>
    <property type="project" value="InterPro"/>
</dbReference>
<dbReference type="UniPathway" id="UPA00988"/>
<sequence>MAAIHVCFSSCGCNRTAHCVDWGRNGLVCYGACRAVAFYQPQQSEGPGGIVANLVAHEDRVNCVKWISMQDGGDETELVSGSSDRTAIVWQGTGTKFQPVAILEGHTGPVTALDALYCHNMEPGLCTTLIATASSDSTVRIWQREEGGFQYQQSISFGSGFAVDVSLAVLPGTTGNVLLLMLA</sequence>
<keyword evidence="8" id="KW-0819">tRNA processing</keyword>
<dbReference type="GO" id="GO:0005634">
    <property type="term" value="C:nucleus"/>
    <property type="evidence" value="ECO:0007669"/>
    <property type="project" value="UniProtKB-SubCell"/>
</dbReference>
<evidence type="ECO:0000256" key="4">
    <source>
        <dbReference type="ARBA" id="ARBA00005881"/>
    </source>
</evidence>
<keyword evidence="11" id="KW-1185">Reference proteome</keyword>
<keyword evidence="10" id="KW-0539">Nucleus</keyword>
<evidence type="ECO:0000256" key="10">
    <source>
        <dbReference type="ARBA" id="ARBA00023242"/>
    </source>
</evidence>
<dbReference type="Pfam" id="PF00400">
    <property type="entry name" value="WD40"/>
    <property type="match status" value="2"/>
</dbReference>
<keyword evidence="6" id="KW-0963">Cytoplasm</keyword>
<comment type="pathway">
    <text evidence="3">tRNA modification; 5-methoxycarbonylmethyl-2-thiouridine-tRNA biosynthesis.</text>
</comment>
<dbReference type="SUPFAM" id="SSF50978">
    <property type="entry name" value="WD40 repeat-like"/>
    <property type="match status" value="1"/>
</dbReference>
<evidence type="ECO:0000256" key="6">
    <source>
        <dbReference type="ARBA" id="ARBA00022490"/>
    </source>
</evidence>
<dbReference type="KEGG" id="lak:106169998"/>
<comment type="similarity">
    <text evidence="4">Belongs to the WD repeat ELP2 family.</text>
</comment>
<evidence type="ECO:0000256" key="2">
    <source>
        <dbReference type="ARBA" id="ARBA00004496"/>
    </source>
</evidence>
<reference evidence="12" key="1">
    <citation type="submission" date="2025-08" db="UniProtKB">
        <authorList>
            <consortium name="RefSeq"/>
        </authorList>
    </citation>
    <scope>IDENTIFICATION</scope>
    <source>
        <tissue evidence="12">Gonads</tissue>
    </source>
</reference>
<dbReference type="GO" id="GO:0033588">
    <property type="term" value="C:elongator holoenzyme complex"/>
    <property type="evidence" value="ECO:0007669"/>
    <property type="project" value="InterPro"/>
</dbReference>
<dbReference type="Gene3D" id="2.130.10.10">
    <property type="entry name" value="YVTN repeat-like/Quinoprotein amine dehydrogenase"/>
    <property type="match status" value="1"/>
</dbReference>
<dbReference type="PANTHER" id="PTHR44111:SF1">
    <property type="entry name" value="ELONGATOR COMPLEX PROTEIN 2"/>
    <property type="match status" value="1"/>
</dbReference>
<name>A0A1S3J4G0_LINAN</name>
<dbReference type="GO" id="GO:0005737">
    <property type="term" value="C:cytoplasm"/>
    <property type="evidence" value="ECO:0007669"/>
    <property type="project" value="UniProtKB-SubCell"/>
</dbReference>
<dbReference type="InterPro" id="IPR037289">
    <property type="entry name" value="Elp2"/>
</dbReference>
<dbReference type="STRING" id="7574.A0A1S3J4G0"/>
<evidence type="ECO:0000256" key="1">
    <source>
        <dbReference type="ARBA" id="ARBA00004123"/>
    </source>
</evidence>
<gene>
    <name evidence="12" type="primary">LOC106169998</name>
</gene>
<evidence type="ECO:0000313" key="11">
    <source>
        <dbReference type="Proteomes" id="UP000085678"/>
    </source>
</evidence>
<keyword evidence="7" id="KW-0853">WD repeat</keyword>
<dbReference type="Proteomes" id="UP000085678">
    <property type="component" value="Unplaced"/>
</dbReference>
<accession>A0A1S3J4G0</accession>